<keyword evidence="4" id="KW-0472">Membrane</keyword>
<keyword evidence="7" id="KW-1185">Reference proteome</keyword>
<feature type="domain" description="CCAAT-binding factor" evidence="5">
    <location>
        <begin position="317"/>
        <end position="468"/>
    </location>
</feature>
<dbReference type="InterPro" id="IPR016024">
    <property type="entry name" value="ARM-type_fold"/>
</dbReference>
<dbReference type="Proteomes" id="UP001479436">
    <property type="component" value="Unassembled WGS sequence"/>
</dbReference>
<comment type="similarity">
    <text evidence="2">Belongs to the CBF/MAK21 family.</text>
</comment>
<reference evidence="6 7" key="1">
    <citation type="submission" date="2023-04" db="EMBL/GenBank/DDBJ databases">
        <title>Genome of Basidiobolus ranarum AG-B5.</title>
        <authorList>
            <person name="Stajich J.E."/>
            <person name="Carter-House D."/>
            <person name="Gryganskyi A."/>
        </authorList>
    </citation>
    <scope>NUCLEOTIDE SEQUENCE [LARGE SCALE GENOMIC DNA]</scope>
    <source>
        <strain evidence="6 7">AG-B5</strain>
    </source>
</reference>
<dbReference type="PANTHER" id="PTHR12455:SF0">
    <property type="entry name" value="NUCLEOLAR COMPLEX PROTEIN 4 HOMOLOG"/>
    <property type="match status" value="1"/>
</dbReference>
<evidence type="ECO:0000313" key="7">
    <source>
        <dbReference type="Proteomes" id="UP001479436"/>
    </source>
</evidence>
<keyword evidence="3" id="KW-0812">Transmembrane</keyword>
<sequence>MAPVRKKKRTDSKPKAIKKEIEETIAKVRSLEKGVQESKKNLNDIVQIVEYCENEHPEIIYAAINSLQRIFVDFLKKGDLQKIKENANVDGAEKAKLVVSTWLRDHYIKYYNHLLRLLCHQEPSLQVTALNLLLDFTAKETSMTGVFPNFLYFKIVEALVNNDNFNGGLQSALMEKYLNYYDDLRYYFLKDLAKIFSTELLKASNSSKAILVTNGFAILEQLRTMPTDESEIDEFWTEEPKVDDEGDSDKKPVLLQLQAHRKMFSDCWIAFLRLPLTTDIYKKVLVMMHKKIIVHMPQPTLLMDFLTDSYNAGGAISLLALNGLFTLIHEHNLDYPDFYKKLYALLDRNVLHVKYRSRFFRLLDLFLSSTHLSSSLVAAFVKRLARLSLSAPPPGILILIPIIYNLLKRHPSTMVLIHRDSDEQVNSADGDPYDFSEADPLESNAMDSSLWEIETLKDHYFPNVSALAKIFSEKFNKPSYNLEDFLDHTYTTLISAELGRKIKKTPALAIESNNTLFSEEDAFSSLWTLA</sequence>
<comment type="subcellular location">
    <subcellularLocation>
        <location evidence="1">Nucleus membrane</location>
        <topology evidence="1">Multi-pass membrane protein</topology>
    </subcellularLocation>
</comment>
<dbReference type="SUPFAM" id="SSF48371">
    <property type="entry name" value="ARM repeat"/>
    <property type="match status" value="1"/>
</dbReference>
<dbReference type="Pfam" id="PF03914">
    <property type="entry name" value="CBF"/>
    <property type="match status" value="1"/>
</dbReference>
<evidence type="ECO:0000256" key="3">
    <source>
        <dbReference type="ARBA" id="ARBA00022692"/>
    </source>
</evidence>
<evidence type="ECO:0000256" key="2">
    <source>
        <dbReference type="ARBA" id="ARBA00007797"/>
    </source>
</evidence>
<gene>
    <name evidence="6" type="primary">NOC4_2</name>
    <name evidence="6" type="ORF">K7432_012225</name>
</gene>
<dbReference type="PANTHER" id="PTHR12455">
    <property type="entry name" value="NUCLEOLAR COMPLEX PROTEIN 4"/>
    <property type="match status" value="1"/>
</dbReference>
<accession>A0ABR2VT08</accession>
<evidence type="ECO:0000313" key="6">
    <source>
        <dbReference type="EMBL" id="KAK9700369.1"/>
    </source>
</evidence>
<comment type="caution">
    <text evidence="6">The sequence shown here is derived from an EMBL/GenBank/DDBJ whole genome shotgun (WGS) entry which is preliminary data.</text>
</comment>
<keyword evidence="4" id="KW-1133">Transmembrane helix</keyword>
<evidence type="ECO:0000259" key="5">
    <source>
        <dbReference type="Pfam" id="PF03914"/>
    </source>
</evidence>
<dbReference type="InterPro" id="IPR005612">
    <property type="entry name" value="CCAAT-binding_factor"/>
</dbReference>
<dbReference type="EMBL" id="JASJQH010007912">
    <property type="protein sequence ID" value="KAK9700369.1"/>
    <property type="molecule type" value="Genomic_DNA"/>
</dbReference>
<evidence type="ECO:0000256" key="1">
    <source>
        <dbReference type="ARBA" id="ARBA00004232"/>
    </source>
</evidence>
<dbReference type="InterPro" id="IPR027193">
    <property type="entry name" value="Noc4"/>
</dbReference>
<proteinExistence type="inferred from homology"/>
<organism evidence="6 7">
    <name type="scientific">Basidiobolus ranarum</name>
    <dbReference type="NCBI Taxonomy" id="34480"/>
    <lineage>
        <taxon>Eukaryota</taxon>
        <taxon>Fungi</taxon>
        <taxon>Fungi incertae sedis</taxon>
        <taxon>Zoopagomycota</taxon>
        <taxon>Entomophthoromycotina</taxon>
        <taxon>Basidiobolomycetes</taxon>
        <taxon>Basidiobolales</taxon>
        <taxon>Basidiobolaceae</taxon>
        <taxon>Basidiobolus</taxon>
    </lineage>
</organism>
<name>A0ABR2VT08_9FUNG</name>
<protein>
    <submittedName>
        <fullName evidence="6">Maturation and nuclear export of 40S ribosomal subunits interacting protein</fullName>
    </submittedName>
</protein>
<evidence type="ECO:0000256" key="4">
    <source>
        <dbReference type="ARBA" id="ARBA00022989"/>
    </source>
</evidence>